<evidence type="ECO:0000313" key="4">
    <source>
        <dbReference type="Proteomes" id="UP001457282"/>
    </source>
</evidence>
<name>A0AAW1W2T3_RUBAR</name>
<evidence type="ECO:0000256" key="2">
    <source>
        <dbReference type="SAM" id="SignalP"/>
    </source>
</evidence>
<organism evidence="3 4">
    <name type="scientific">Rubus argutus</name>
    <name type="common">Southern blackberry</name>
    <dbReference type="NCBI Taxonomy" id="59490"/>
    <lineage>
        <taxon>Eukaryota</taxon>
        <taxon>Viridiplantae</taxon>
        <taxon>Streptophyta</taxon>
        <taxon>Embryophyta</taxon>
        <taxon>Tracheophyta</taxon>
        <taxon>Spermatophyta</taxon>
        <taxon>Magnoliopsida</taxon>
        <taxon>eudicotyledons</taxon>
        <taxon>Gunneridae</taxon>
        <taxon>Pentapetalae</taxon>
        <taxon>rosids</taxon>
        <taxon>fabids</taxon>
        <taxon>Rosales</taxon>
        <taxon>Rosaceae</taxon>
        <taxon>Rosoideae</taxon>
        <taxon>Rosoideae incertae sedis</taxon>
        <taxon>Rubus</taxon>
    </lineage>
</organism>
<proteinExistence type="predicted"/>
<gene>
    <name evidence="3" type="ORF">M0R45_037654</name>
</gene>
<feature type="compositionally biased region" description="Polar residues" evidence="1">
    <location>
        <begin position="34"/>
        <end position="50"/>
    </location>
</feature>
<feature type="region of interest" description="Disordered" evidence="1">
    <location>
        <begin position="34"/>
        <end position="69"/>
    </location>
</feature>
<keyword evidence="4" id="KW-1185">Reference proteome</keyword>
<comment type="caution">
    <text evidence="3">The sequence shown here is derived from an EMBL/GenBank/DDBJ whole genome shotgun (WGS) entry which is preliminary data.</text>
</comment>
<evidence type="ECO:0000313" key="3">
    <source>
        <dbReference type="EMBL" id="KAK9913848.1"/>
    </source>
</evidence>
<protein>
    <submittedName>
        <fullName evidence="3">Uncharacterized protein</fullName>
    </submittedName>
</protein>
<sequence>MMIAKRREYCFMSIVVLLLLVLDLSSSMAFHSADTSTGNGFTGTTMTSPQKGLVDTADDDPGEAANYGGGDYDYYRRYGDVPSPGVGH</sequence>
<dbReference type="EMBL" id="JBEDUW010000007">
    <property type="protein sequence ID" value="KAK9913848.1"/>
    <property type="molecule type" value="Genomic_DNA"/>
</dbReference>
<reference evidence="3 4" key="1">
    <citation type="journal article" date="2023" name="G3 (Bethesda)">
        <title>A chromosome-length genome assembly and annotation of blackberry (Rubus argutus, cv. 'Hillquist').</title>
        <authorList>
            <person name="Bruna T."/>
            <person name="Aryal R."/>
            <person name="Dudchenko O."/>
            <person name="Sargent D.J."/>
            <person name="Mead D."/>
            <person name="Buti M."/>
            <person name="Cavallini A."/>
            <person name="Hytonen T."/>
            <person name="Andres J."/>
            <person name="Pham M."/>
            <person name="Weisz D."/>
            <person name="Mascagni F."/>
            <person name="Usai G."/>
            <person name="Natali L."/>
            <person name="Bassil N."/>
            <person name="Fernandez G.E."/>
            <person name="Lomsadze A."/>
            <person name="Armour M."/>
            <person name="Olukolu B."/>
            <person name="Poorten T."/>
            <person name="Britton C."/>
            <person name="Davik J."/>
            <person name="Ashrafi H."/>
            <person name="Aiden E.L."/>
            <person name="Borodovsky M."/>
            <person name="Worthington M."/>
        </authorList>
    </citation>
    <scope>NUCLEOTIDE SEQUENCE [LARGE SCALE GENOMIC DNA]</scope>
    <source>
        <strain evidence="3">PI 553951</strain>
    </source>
</reference>
<accession>A0AAW1W2T3</accession>
<feature type="signal peptide" evidence="2">
    <location>
        <begin position="1"/>
        <end position="29"/>
    </location>
</feature>
<evidence type="ECO:0000256" key="1">
    <source>
        <dbReference type="SAM" id="MobiDB-lite"/>
    </source>
</evidence>
<dbReference type="AlphaFoldDB" id="A0AAW1W2T3"/>
<keyword evidence="2" id="KW-0732">Signal</keyword>
<dbReference type="Proteomes" id="UP001457282">
    <property type="component" value="Unassembled WGS sequence"/>
</dbReference>
<feature type="chain" id="PRO_5043788786" evidence="2">
    <location>
        <begin position="30"/>
        <end position="88"/>
    </location>
</feature>